<dbReference type="InterPro" id="IPR003395">
    <property type="entry name" value="RecF/RecN/SMC_N"/>
</dbReference>
<dbReference type="PANTHER" id="PTHR43977">
    <property type="entry name" value="STRUCTURAL MAINTENANCE OF CHROMOSOMES PROTEIN 3"/>
    <property type="match status" value="1"/>
</dbReference>
<reference evidence="3 4" key="1">
    <citation type="journal article" date="2020" name="bioRxiv">
        <title>Metabolic contributions of an alphaproteobacterial endosymbiont in the apicomplexan Cardiosporidium cionae.</title>
        <authorList>
            <person name="Hunter E.S."/>
            <person name="Paight C.J."/>
            <person name="Lane C.E."/>
        </authorList>
    </citation>
    <scope>NUCLEOTIDE SEQUENCE [LARGE SCALE GENOMIC DNA]</scope>
    <source>
        <strain evidence="3">ESH_2018</strain>
    </source>
</reference>
<name>A0ABQ7JEV6_9APIC</name>
<organism evidence="3 4">
    <name type="scientific">Cardiosporidium cionae</name>
    <dbReference type="NCBI Taxonomy" id="476202"/>
    <lineage>
        <taxon>Eukaryota</taxon>
        <taxon>Sar</taxon>
        <taxon>Alveolata</taxon>
        <taxon>Apicomplexa</taxon>
        <taxon>Aconoidasida</taxon>
        <taxon>Nephromycida</taxon>
        <taxon>Cardiosporidium</taxon>
    </lineage>
</organism>
<sequence length="329" mass="37159">METFRKQKDEASGKRFILPSMNDEFEKYQWMTRNALTKEHSRISGRLSAYTLVNKKALDQLTNFIEEQEILLQRKEELADSFDSIVSLIEKLDEAKEKTLMSTFQRVNQHFGEVFAELIPQGRAKLILKRLSTEQIEEAEKKQQAANTSLSSRKRKNETSAEENRLAMLSKSNATVSPNPASSSSPFNSTGLVTKVESIVGIGIKVSFSGAEHTFYTMHQLSGGQKTVVALTLIFALQRCDPAPFYLFDEIDAALDDQYRSSVAHIIQKQSEMGAQFIMTTFRPQLIDNAEKLFKVTIRNRASAIEEISKEEAFSVVQETLAIEGVQEK</sequence>
<dbReference type="SUPFAM" id="SSF52540">
    <property type="entry name" value="P-loop containing nucleoside triphosphate hydrolases"/>
    <property type="match status" value="1"/>
</dbReference>
<keyword evidence="4" id="KW-1185">Reference proteome</keyword>
<gene>
    <name evidence="3" type="ORF">IE077_003465</name>
</gene>
<evidence type="ECO:0000259" key="2">
    <source>
        <dbReference type="Pfam" id="PF02463"/>
    </source>
</evidence>
<dbReference type="Gene3D" id="3.40.50.300">
    <property type="entry name" value="P-loop containing nucleotide triphosphate hydrolases"/>
    <property type="match status" value="1"/>
</dbReference>
<evidence type="ECO:0000256" key="1">
    <source>
        <dbReference type="SAM" id="MobiDB-lite"/>
    </source>
</evidence>
<dbReference type="EMBL" id="JADAQX010000042">
    <property type="protein sequence ID" value="KAF8822563.1"/>
    <property type="molecule type" value="Genomic_DNA"/>
</dbReference>
<evidence type="ECO:0000313" key="3">
    <source>
        <dbReference type="EMBL" id="KAF8822563.1"/>
    </source>
</evidence>
<dbReference type="InterPro" id="IPR027417">
    <property type="entry name" value="P-loop_NTPase"/>
</dbReference>
<protein>
    <submittedName>
        <fullName evidence="3">RecF/RecN/SMC N terminal domain-containing protein</fullName>
    </submittedName>
</protein>
<proteinExistence type="predicted"/>
<comment type="caution">
    <text evidence="3">The sequence shown here is derived from an EMBL/GenBank/DDBJ whole genome shotgun (WGS) entry which is preliminary data.</text>
</comment>
<evidence type="ECO:0000313" key="4">
    <source>
        <dbReference type="Proteomes" id="UP000823046"/>
    </source>
</evidence>
<feature type="region of interest" description="Disordered" evidence="1">
    <location>
        <begin position="139"/>
        <end position="164"/>
    </location>
</feature>
<dbReference type="Pfam" id="PF02463">
    <property type="entry name" value="SMC_N"/>
    <property type="match status" value="1"/>
</dbReference>
<dbReference type="Proteomes" id="UP000823046">
    <property type="component" value="Unassembled WGS sequence"/>
</dbReference>
<feature type="domain" description="RecF/RecN/SMC N-terminal" evidence="2">
    <location>
        <begin position="59"/>
        <end position="300"/>
    </location>
</feature>
<accession>A0ABQ7JEV6</accession>